<protein>
    <recommendedName>
        <fullName evidence="1">4-vinyl reductase 4VR domain-containing protein</fullName>
    </recommendedName>
</protein>
<gene>
    <name evidence="2" type="ORF">HA336_01975</name>
</gene>
<dbReference type="Pfam" id="PF02830">
    <property type="entry name" value="V4R"/>
    <property type="match status" value="1"/>
</dbReference>
<dbReference type="InterPro" id="IPR024096">
    <property type="entry name" value="NO_sig/Golgi_transp_ligand-bd"/>
</dbReference>
<dbReference type="InterPro" id="IPR004096">
    <property type="entry name" value="V4R"/>
</dbReference>
<dbReference type="GeneID" id="1476886"/>
<feature type="domain" description="4-vinyl reductase 4VR" evidence="1">
    <location>
        <begin position="68"/>
        <end position="129"/>
    </location>
</feature>
<dbReference type="AlphaFoldDB" id="A0A832T9J9"/>
<comment type="caution">
    <text evidence="2">The sequence shown here is derived from an EMBL/GenBank/DDBJ whole genome shotgun (WGS) entry which is preliminary data.</text>
</comment>
<evidence type="ECO:0000313" key="2">
    <source>
        <dbReference type="EMBL" id="HII69986.1"/>
    </source>
</evidence>
<name>A0A832T9J9_9EURY</name>
<proteinExistence type="predicted"/>
<dbReference type="Proteomes" id="UP000619545">
    <property type="component" value="Unassembled WGS sequence"/>
</dbReference>
<dbReference type="SMART" id="SM00989">
    <property type="entry name" value="V4R"/>
    <property type="match status" value="1"/>
</dbReference>
<organism evidence="2 3">
    <name type="scientific">Methanopyrus kandleri</name>
    <dbReference type="NCBI Taxonomy" id="2320"/>
    <lineage>
        <taxon>Archaea</taxon>
        <taxon>Methanobacteriati</taxon>
        <taxon>Methanobacteriota</taxon>
        <taxon>Methanomada group</taxon>
        <taxon>Methanopyri</taxon>
        <taxon>Methanopyrales</taxon>
        <taxon>Methanopyraceae</taxon>
        <taxon>Methanopyrus</taxon>
    </lineage>
</organism>
<evidence type="ECO:0000313" key="3">
    <source>
        <dbReference type="Proteomes" id="UP000619545"/>
    </source>
</evidence>
<reference evidence="2" key="1">
    <citation type="journal article" date="2020" name="bioRxiv">
        <title>A rank-normalized archaeal taxonomy based on genome phylogeny resolves widespread incomplete and uneven classifications.</title>
        <authorList>
            <person name="Rinke C."/>
            <person name="Chuvochina M."/>
            <person name="Mussig A.J."/>
            <person name="Chaumeil P.-A."/>
            <person name="Waite D.W."/>
            <person name="Whitman W.B."/>
            <person name="Parks D.H."/>
            <person name="Hugenholtz P."/>
        </authorList>
    </citation>
    <scope>NUCLEOTIDE SEQUENCE</scope>
    <source>
        <strain evidence="2">UBA8853</strain>
    </source>
</reference>
<dbReference type="Gene3D" id="3.30.1380.20">
    <property type="entry name" value="Trafficking protein particle complex subunit 3"/>
    <property type="match status" value="1"/>
</dbReference>
<evidence type="ECO:0000259" key="1">
    <source>
        <dbReference type="SMART" id="SM00989"/>
    </source>
</evidence>
<accession>A0A832T9J9</accession>
<sequence length="131" mass="15005">MDELIKDLEEGAGEKGELLAEIVYERADSLEEMLELLEDMGMEGIKVDFVGDKEDPEEIVITVETTVTVEFYEENPEVKEEMGFTEPACELEQALFRKLAELKYDKSMEIEETKCQLAGDDICKFRIVPKE</sequence>
<dbReference type="SUPFAM" id="SSF111126">
    <property type="entry name" value="Ligand-binding domain in the NO signalling and Golgi transport"/>
    <property type="match status" value="1"/>
</dbReference>
<dbReference type="EMBL" id="DUJS01000002">
    <property type="protein sequence ID" value="HII69986.1"/>
    <property type="molecule type" value="Genomic_DNA"/>
</dbReference>
<dbReference type="RefSeq" id="WP_011019154.1">
    <property type="nucleotide sequence ID" value="NZ_DUJS01000002.1"/>
</dbReference>